<name>A0A367VIP4_9PROT</name>
<feature type="signal peptide" evidence="1">
    <location>
        <begin position="1"/>
        <end position="27"/>
    </location>
</feature>
<dbReference type="EMBL" id="JPWB01000002">
    <property type="protein sequence ID" value="RCK24302.1"/>
    <property type="molecule type" value="Genomic_DNA"/>
</dbReference>
<dbReference type="Pfam" id="PF19630">
    <property type="entry name" value="DUF6134"/>
    <property type="match status" value="1"/>
</dbReference>
<sequence length="222" mass="24770">MRNRISKSCISALIAGLAIHYAAPSLASGSEILNFRVLKDGEPIGYETVEITPTATGQTVTVKTLTNVQVLFLKFHYDHQRTEQWQDGKLVSVETTTNDDGTHYTWQASYDADCYMLSGKGVGKRDACDAAWPLTLWQENVTGKTNLYSVINAEPYVVRTDKVGKEPVLIEAGETPATRYTMSGDVERDLWYGTDGKLLKTSFKRKGYDIDFIRVDANTLQK</sequence>
<reference evidence="2 3" key="1">
    <citation type="submission" date="2014-07" db="EMBL/GenBank/DDBJ databases">
        <title>Draft genome sequence of Thalassospira profundimaris R8-17.</title>
        <authorList>
            <person name="Lai Q."/>
            <person name="Shao Z."/>
        </authorList>
    </citation>
    <scope>NUCLEOTIDE SEQUENCE [LARGE SCALE GENOMIC DNA]</scope>
    <source>
        <strain evidence="2 3">R8-17</strain>
    </source>
</reference>
<dbReference type="InterPro" id="IPR045767">
    <property type="entry name" value="DUF6134"/>
</dbReference>
<evidence type="ECO:0000313" key="2">
    <source>
        <dbReference type="EMBL" id="RCK24302.1"/>
    </source>
</evidence>
<gene>
    <name evidence="2" type="ORF">TH6_06265</name>
</gene>
<feature type="chain" id="PRO_5016809612" description="DUF3108 domain-containing protein" evidence="1">
    <location>
        <begin position="28"/>
        <end position="222"/>
    </location>
</feature>
<protein>
    <recommendedName>
        <fullName evidence="4">DUF3108 domain-containing protein</fullName>
    </recommendedName>
</protein>
<dbReference type="RefSeq" id="WP_062956939.1">
    <property type="nucleotide sequence ID" value="NZ_JPWB01000002.1"/>
</dbReference>
<organism evidence="2 3">
    <name type="scientific">Thalassospira profundimaris</name>
    <dbReference type="NCBI Taxonomy" id="502049"/>
    <lineage>
        <taxon>Bacteria</taxon>
        <taxon>Pseudomonadati</taxon>
        <taxon>Pseudomonadota</taxon>
        <taxon>Alphaproteobacteria</taxon>
        <taxon>Rhodospirillales</taxon>
        <taxon>Thalassospiraceae</taxon>
        <taxon>Thalassospira</taxon>
    </lineage>
</organism>
<evidence type="ECO:0000256" key="1">
    <source>
        <dbReference type="SAM" id="SignalP"/>
    </source>
</evidence>
<dbReference type="Proteomes" id="UP000253061">
    <property type="component" value="Unassembled WGS sequence"/>
</dbReference>
<proteinExistence type="predicted"/>
<evidence type="ECO:0008006" key="4">
    <source>
        <dbReference type="Google" id="ProtNLM"/>
    </source>
</evidence>
<dbReference type="AlphaFoldDB" id="A0A367VIP4"/>
<keyword evidence="1" id="KW-0732">Signal</keyword>
<comment type="caution">
    <text evidence="2">The sequence shown here is derived from an EMBL/GenBank/DDBJ whole genome shotgun (WGS) entry which is preliminary data.</text>
</comment>
<evidence type="ECO:0000313" key="3">
    <source>
        <dbReference type="Proteomes" id="UP000253061"/>
    </source>
</evidence>
<accession>A0A367VIP4</accession>